<protein>
    <submittedName>
        <fullName evidence="1">Uncharacterized protein</fullName>
    </submittedName>
</protein>
<dbReference type="HOGENOM" id="CLU_1230468_0_0_1"/>
<accession>U9UAP3</accession>
<dbReference type="EMBL" id="KI284676">
    <property type="protein sequence ID" value="ESA12686.1"/>
    <property type="molecule type" value="Genomic_DNA"/>
</dbReference>
<name>U9UAP3_RHIID</name>
<proteinExistence type="predicted"/>
<dbReference type="AlphaFoldDB" id="U9UAP3"/>
<evidence type="ECO:0000313" key="1">
    <source>
        <dbReference type="EMBL" id="ESA12686.1"/>
    </source>
</evidence>
<sequence>MINWENEPKEKKSMSIMEFWESATSTEKRRGACYRRCEFNFSTRPNHTRKVHQDISRIRTQMMIVHTNVNVDNRMKTKFINPLLRKISSKNKGACNFDEPEHGVQSCDMCPGKSVFFGVVFQICINKALCASVTRSFYISKNNAFNEISHSSVVEKTLTAFARVFTATDHNINSPSNKYQSKPRSKIRSIRIEIIKWYIPSILTLYKLSLSNSHIRFFPISINDG</sequence>
<organism evidence="1">
    <name type="scientific">Rhizophagus irregularis (strain DAOM 181602 / DAOM 197198 / MUCL 43194)</name>
    <name type="common">Arbuscular mycorrhizal fungus</name>
    <name type="synonym">Glomus intraradices</name>
    <dbReference type="NCBI Taxonomy" id="747089"/>
    <lineage>
        <taxon>Eukaryota</taxon>
        <taxon>Fungi</taxon>
        <taxon>Fungi incertae sedis</taxon>
        <taxon>Mucoromycota</taxon>
        <taxon>Glomeromycotina</taxon>
        <taxon>Glomeromycetes</taxon>
        <taxon>Glomerales</taxon>
        <taxon>Glomeraceae</taxon>
        <taxon>Rhizophagus</taxon>
    </lineage>
</organism>
<reference evidence="1" key="1">
    <citation type="submission" date="2013-07" db="EMBL/GenBank/DDBJ databases">
        <title>The genome of an arbuscular mycorrhizal fungus provides insights into the evolution of the oldest plant symbiosis.</title>
        <authorList>
            <consortium name="DOE Joint Genome Institute"/>
            <person name="Tisserant E."/>
            <person name="Malbreil M."/>
            <person name="Kuo A."/>
            <person name="Kohler A."/>
            <person name="Symeonidi A."/>
            <person name="Balestrini R."/>
            <person name="Charron P."/>
            <person name="Duensing N."/>
            <person name="Frei-dit-Frey N."/>
            <person name="Gianinazzi-Pearson V."/>
            <person name="Gilbert B."/>
            <person name="Handa Y."/>
            <person name="Hijri M."/>
            <person name="Kaul R."/>
            <person name="Kawaguchi M."/>
            <person name="Krajinski F."/>
            <person name="Lammers P."/>
            <person name="Lapierre D."/>
            <person name="Masclaux F.G."/>
            <person name="Murat C."/>
            <person name="Morin E."/>
            <person name="Ndikumana S."/>
            <person name="Pagni M."/>
            <person name="Petitpierre D."/>
            <person name="Requena N."/>
            <person name="Rosikiewicz P."/>
            <person name="Riley R."/>
            <person name="Saito K."/>
            <person name="San Clemente H."/>
            <person name="Shapiro H."/>
            <person name="van Tuinen D."/>
            <person name="Becard G."/>
            <person name="Bonfante P."/>
            <person name="Paszkowski U."/>
            <person name="Shachar-Hill Y."/>
            <person name="Young J.P."/>
            <person name="Sanders I.R."/>
            <person name="Henrissat B."/>
            <person name="Rensing S.A."/>
            <person name="Grigoriev I.V."/>
            <person name="Corradi N."/>
            <person name="Roux C."/>
            <person name="Martin F."/>
        </authorList>
    </citation>
    <scope>NUCLEOTIDE SEQUENCE</scope>
    <source>
        <strain evidence="1">DAOM 197198</strain>
    </source>
</reference>
<gene>
    <name evidence="1" type="ORF">GLOINDRAFT_323300</name>
</gene>